<keyword evidence="1" id="KW-1133">Transmembrane helix</keyword>
<keyword evidence="3" id="KW-1185">Reference proteome</keyword>
<evidence type="ECO:0000313" key="3">
    <source>
        <dbReference type="Proteomes" id="UP000027222"/>
    </source>
</evidence>
<evidence type="ECO:0000313" key="2">
    <source>
        <dbReference type="EMBL" id="KDR70184.1"/>
    </source>
</evidence>
<sequence>MLYDYHLFAAAAGGEGGAFFLPCQLFGILFIFLSFRFPFLFPFLYFAYPTPQPQPTPQPTTNTTTTTNNHIISYRTISYHHIIQQTPHFTTPTKFIPTIHDSFLFIFGLPVFLPSSFFPLYSSRLFCCSTVYDVRCHCFPQLSQAQLMYLCTTTTTTTTIIIHCSFSLFLVSTI</sequence>
<protein>
    <submittedName>
        <fullName evidence="2">Uncharacterized protein</fullName>
    </submittedName>
</protein>
<keyword evidence="1" id="KW-0472">Membrane</keyword>
<dbReference type="EMBL" id="KL142398">
    <property type="protein sequence ID" value="KDR70184.1"/>
    <property type="molecule type" value="Genomic_DNA"/>
</dbReference>
<keyword evidence="1" id="KW-0812">Transmembrane</keyword>
<accession>A0A067SR62</accession>
<reference evidence="3" key="1">
    <citation type="journal article" date="2014" name="Proc. Natl. Acad. Sci. U.S.A.">
        <title>Extensive sampling of basidiomycete genomes demonstrates inadequacy of the white-rot/brown-rot paradigm for wood decay fungi.</title>
        <authorList>
            <person name="Riley R."/>
            <person name="Salamov A.A."/>
            <person name="Brown D.W."/>
            <person name="Nagy L.G."/>
            <person name="Floudas D."/>
            <person name="Held B.W."/>
            <person name="Levasseur A."/>
            <person name="Lombard V."/>
            <person name="Morin E."/>
            <person name="Otillar R."/>
            <person name="Lindquist E.A."/>
            <person name="Sun H."/>
            <person name="LaButti K.M."/>
            <person name="Schmutz J."/>
            <person name="Jabbour D."/>
            <person name="Luo H."/>
            <person name="Baker S.E."/>
            <person name="Pisabarro A.G."/>
            <person name="Walton J.D."/>
            <person name="Blanchette R.A."/>
            <person name="Henrissat B."/>
            <person name="Martin F."/>
            <person name="Cullen D."/>
            <person name="Hibbett D.S."/>
            <person name="Grigoriev I.V."/>
        </authorList>
    </citation>
    <scope>NUCLEOTIDE SEQUENCE [LARGE SCALE GENOMIC DNA]</scope>
    <source>
        <strain evidence="3">CBS 339.88</strain>
    </source>
</reference>
<proteinExistence type="predicted"/>
<dbReference type="HOGENOM" id="CLU_1540182_0_0_1"/>
<gene>
    <name evidence="2" type="ORF">GALMADRAFT_890699</name>
</gene>
<organism evidence="2 3">
    <name type="scientific">Galerina marginata (strain CBS 339.88)</name>
    <dbReference type="NCBI Taxonomy" id="685588"/>
    <lineage>
        <taxon>Eukaryota</taxon>
        <taxon>Fungi</taxon>
        <taxon>Dikarya</taxon>
        <taxon>Basidiomycota</taxon>
        <taxon>Agaricomycotina</taxon>
        <taxon>Agaricomycetes</taxon>
        <taxon>Agaricomycetidae</taxon>
        <taxon>Agaricales</taxon>
        <taxon>Agaricineae</taxon>
        <taxon>Strophariaceae</taxon>
        <taxon>Galerina</taxon>
    </lineage>
</organism>
<feature type="transmembrane region" description="Helical" evidence="1">
    <location>
        <begin position="103"/>
        <end position="121"/>
    </location>
</feature>
<dbReference type="Proteomes" id="UP000027222">
    <property type="component" value="Unassembled WGS sequence"/>
</dbReference>
<name>A0A067SR62_GALM3</name>
<evidence type="ECO:0000256" key="1">
    <source>
        <dbReference type="SAM" id="Phobius"/>
    </source>
</evidence>
<dbReference type="AlphaFoldDB" id="A0A067SR62"/>